<dbReference type="STRING" id="908615.SAMN05421540_101303"/>
<sequence>MKNIILFLNLLVCSSVFAQVSFVAKSSRDKMGINERVKIEFTVNHDGDNFRAPSFNNFRKIAGPNQSVQSTWVNGKSSFSKTYTYFLQPTKKGKLEVGQAEIEVDGQVYKTSPIPIEVTSAVDNPGDGTGNQIDLSDAIHLVAEVSNYKPYLNEGISVVYKLYVSPTTNVRNWQSLDEPKYNGFWSQNIDLKRQEVKEGTYGGNPYRYVELRRTVLYPQKTGKLVIEPLSLDISVEVPSNKRDFFGRRLYDIAQKTVSAKSKTVDVKSLPQEGKPIDFSGAVGEFELNVKTNKTELLATESLNYDVIISGKGNLSLMNMPKPKFPSAIESYDPEHTENVKTSVSGMYGEVKDKYTLVPNTPGQFKINPLSFTYFDPRAEAYKTINSKAISLDVKANPNVATTSTNSTDTVQMNEQNKNYVSDITQLNFIRPETNLKSIESTPFFKSTLFWILVGVFTLMIPFLLVFRKSGLFQTDSKNKTNKHLDRLAKKYLSEAKSSIGQPEIFYTNLELALHKFLKAKLGIKTHELAKENLKIRLQDKSVDKADLKAMMSMIEKCELARYASAESHSMEEDYKKSSVLISKIDKQI</sequence>
<keyword evidence="1" id="KW-1133">Transmembrane helix</keyword>
<organism evidence="3 4">
    <name type="scientific">Psychroflexus halocasei</name>
    <dbReference type="NCBI Taxonomy" id="908615"/>
    <lineage>
        <taxon>Bacteria</taxon>
        <taxon>Pseudomonadati</taxon>
        <taxon>Bacteroidota</taxon>
        <taxon>Flavobacteriia</taxon>
        <taxon>Flavobacteriales</taxon>
        <taxon>Flavobacteriaceae</taxon>
        <taxon>Psychroflexus</taxon>
    </lineage>
</organism>
<keyword evidence="1" id="KW-0812">Transmembrane</keyword>
<keyword evidence="4" id="KW-1185">Reference proteome</keyword>
<dbReference type="PANTHER" id="PTHR40940">
    <property type="entry name" value="PROTEIN BATD-RELATED"/>
    <property type="match status" value="1"/>
</dbReference>
<feature type="chain" id="PRO_5011439196" evidence="2">
    <location>
        <begin position="19"/>
        <end position="588"/>
    </location>
</feature>
<evidence type="ECO:0000313" key="4">
    <source>
        <dbReference type="Proteomes" id="UP000198820"/>
    </source>
</evidence>
<dbReference type="RefSeq" id="WP_093238429.1">
    <property type="nucleotide sequence ID" value="NZ_FNQF01000001.1"/>
</dbReference>
<gene>
    <name evidence="3" type="ORF">SAMN05421540_101303</name>
</gene>
<name>A0A1H3VVI0_9FLAO</name>
<keyword evidence="2" id="KW-0732">Signal</keyword>
<feature type="transmembrane region" description="Helical" evidence="1">
    <location>
        <begin position="447"/>
        <end position="466"/>
    </location>
</feature>
<dbReference type="EMBL" id="FNQF01000001">
    <property type="protein sequence ID" value="SDZ78855.1"/>
    <property type="molecule type" value="Genomic_DNA"/>
</dbReference>
<dbReference type="PANTHER" id="PTHR40940:SF2">
    <property type="entry name" value="BATD"/>
    <property type="match status" value="1"/>
</dbReference>
<evidence type="ECO:0000256" key="2">
    <source>
        <dbReference type="SAM" id="SignalP"/>
    </source>
</evidence>
<feature type="signal peptide" evidence="2">
    <location>
        <begin position="1"/>
        <end position="18"/>
    </location>
</feature>
<protein>
    <submittedName>
        <fullName evidence="3">Oxygen tolerance</fullName>
    </submittedName>
</protein>
<dbReference type="AlphaFoldDB" id="A0A1H3VVI0"/>
<dbReference type="Proteomes" id="UP000198820">
    <property type="component" value="Unassembled WGS sequence"/>
</dbReference>
<reference evidence="3 4" key="1">
    <citation type="submission" date="2016-10" db="EMBL/GenBank/DDBJ databases">
        <authorList>
            <person name="de Groot N.N."/>
        </authorList>
    </citation>
    <scope>NUCLEOTIDE SEQUENCE [LARGE SCALE GENOMIC DNA]</scope>
    <source>
        <strain evidence="3 4">DSM 23581</strain>
    </source>
</reference>
<evidence type="ECO:0000313" key="3">
    <source>
        <dbReference type="EMBL" id="SDZ78855.1"/>
    </source>
</evidence>
<proteinExistence type="predicted"/>
<dbReference type="InterPro" id="IPR025738">
    <property type="entry name" value="BatD"/>
</dbReference>
<evidence type="ECO:0000256" key="1">
    <source>
        <dbReference type="SAM" id="Phobius"/>
    </source>
</evidence>
<keyword evidence="1" id="KW-0472">Membrane</keyword>
<dbReference type="Pfam" id="PF13584">
    <property type="entry name" value="BatD"/>
    <property type="match status" value="2"/>
</dbReference>
<accession>A0A1H3VVI0</accession>